<evidence type="ECO:0000256" key="5">
    <source>
        <dbReference type="ARBA" id="ARBA00022840"/>
    </source>
</evidence>
<evidence type="ECO:0000256" key="7">
    <source>
        <dbReference type="ARBA" id="ARBA00023146"/>
    </source>
</evidence>
<keyword evidence="3 8" id="KW-0436">Ligase</keyword>
<dbReference type="InterPro" id="IPR014729">
    <property type="entry name" value="Rossmann-like_a/b/a_fold"/>
</dbReference>
<feature type="domain" description="Methionyl/Leucyl tRNA synthetase" evidence="9">
    <location>
        <begin position="57"/>
        <end position="242"/>
    </location>
</feature>
<dbReference type="GO" id="GO:0006431">
    <property type="term" value="P:methionyl-tRNA aminoacylation"/>
    <property type="evidence" value="ECO:0007669"/>
    <property type="project" value="InterPro"/>
</dbReference>
<evidence type="ECO:0000256" key="6">
    <source>
        <dbReference type="ARBA" id="ARBA00022917"/>
    </source>
</evidence>
<dbReference type="InterPro" id="IPR015413">
    <property type="entry name" value="Methionyl/Leucyl_tRNA_Synth"/>
</dbReference>
<evidence type="ECO:0000256" key="8">
    <source>
        <dbReference type="RuleBase" id="RU363039"/>
    </source>
</evidence>
<dbReference type="SUPFAM" id="SSF52374">
    <property type="entry name" value="Nucleotidylyl transferase"/>
    <property type="match status" value="1"/>
</dbReference>
<comment type="similarity">
    <text evidence="1 8">Belongs to the class-I aminoacyl-tRNA synthetase family.</text>
</comment>
<dbReference type="EC" id="6.1.1.10" evidence="2"/>
<dbReference type="InterPro" id="IPR033911">
    <property type="entry name" value="MetRS_core"/>
</dbReference>
<dbReference type="Gene3D" id="2.170.220.10">
    <property type="match status" value="1"/>
</dbReference>
<dbReference type="GO" id="GO:0005524">
    <property type="term" value="F:ATP binding"/>
    <property type="evidence" value="ECO:0007669"/>
    <property type="project" value="UniProtKB-KW"/>
</dbReference>
<keyword evidence="6 8" id="KW-0648">Protein biosynthesis</keyword>
<dbReference type="Gene3D" id="3.40.50.620">
    <property type="entry name" value="HUPs"/>
    <property type="match status" value="2"/>
</dbReference>
<dbReference type="Gene3D" id="1.10.730.10">
    <property type="entry name" value="Isoleucyl-tRNA Synthetase, Domain 1"/>
    <property type="match status" value="1"/>
</dbReference>
<dbReference type="InterPro" id="IPR009080">
    <property type="entry name" value="tRNAsynth_Ia_anticodon-bd"/>
</dbReference>
<accession>A0A093V7Y5</accession>
<name>A0A093V7Y5_TALMA</name>
<sequence>MATLSRSYRCLVTARPIFARHVFASSLSYSLKSRHSIPRQCHAAGYATEAESPKKPFYVTTPIFYVNAAPHVGHLYSMVLGDVIKRWQQLKGNTNAIFLTGTDEHGIKIQQAAQEAGMDTQSFCDMNCKTFKDLARAAKISNDHFIRTTDEAHKDAVRYFWESLQHRGYIYTKKHEGWYSVSDEAFYPQSQVEPSLDPATGRKRMISTETGKEVEWSSEINYHFRLSAFKDRLLEFYEQNPNRLPFTPGKESDLGWPADLHIVGKDIVRFHCIYWPAFLMALDLPLPRHVLVHGHWTMNKAKMSKSTGNVVNPFFAIDRFSVDVMRFFLTLRGPLIDDSNYENNNIVNDYKKYLQYGVGNVYQRLMGVARLKLRPSIDAAKSGFSTEANENDMEFEKYLQELPAIVDRFMEAFNSKAALRELVDGAMKAQNYFHRSAPWEHKDDLTRCARVLYNVSEFLRISGILLQPFMPQKSSELLDRIGVSRDLSARGFAAAKYGADYEYGLVENPAEKRQFLFPPLMVED</sequence>
<gene>
    <name evidence="10" type="ORF">GQ26_0200560</name>
</gene>
<dbReference type="GO" id="GO:0004825">
    <property type="term" value="F:methionine-tRNA ligase activity"/>
    <property type="evidence" value="ECO:0007669"/>
    <property type="project" value="UniProtKB-EC"/>
</dbReference>
<keyword evidence="5 8" id="KW-0067">ATP-binding</keyword>
<dbReference type="CDD" id="cd00814">
    <property type="entry name" value="MetRS_core"/>
    <property type="match status" value="1"/>
</dbReference>
<dbReference type="AlphaFoldDB" id="A0A093V7Y5"/>
<evidence type="ECO:0000259" key="9">
    <source>
        <dbReference type="Pfam" id="PF09334"/>
    </source>
</evidence>
<evidence type="ECO:0000256" key="3">
    <source>
        <dbReference type="ARBA" id="ARBA00022598"/>
    </source>
</evidence>
<dbReference type="SUPFAM" id="SSF47323">
    <property type="entry name" value="Anticodon-binding domain of a subclass of class I aminoacyl-tRNA synthetases"/>
    <property type="match status" value="1"/>
</dbReference>
<protein>
    <recommendedName>
        <fullName evidence="2">methionine--tRNA ligase</fullName>
        <ecNumber evidence="2">6.1.1.10</ecNumber>
    </recommendedName>
</protein>
<keyword evidence="7 8" id="KW-0030">Aminoacyl-tRNA synthetase</keyword>
<feature type="domain" description="Methionyl/Leucyl tRNA synthetase" evidence="9">
    <location>
        <begin position="260"/>
        <end position="365"/>
    </location>
</feature>
<keyword evidence="4 8" id="KW-0547">Nucleotide-binding</keyword>
<proteinExistence type="inferred from homology"/>
<evidence type="ECO:0000256" key="1">
    <source>
        <dbReference type="ARBA" id="ARBA00005594"/>
    </source>
</evidence>
<dbReference type="HOGENOM" id="CLU_009710_9_0_1"/>
<dbReference type="PANTHER" id="PTHR43326:SF1">
    <property type="entry name" value="METHIONINE--TRNA LIGASE, MITOCHONDRIAL"/>
    <property type="match status" value="1"/>
</dbReference>
<evidence type="ECO:0000256" key="4">
    <source>
        <dbReference type="ARBA" id="ARBA00022741"/>
    </source>
</evidence>
<dbReference type="Pfam" id="PF09334">
    <property type="entry name" value="tRNA-synt_1g"/>
    <property type="match status" value="2"/>
</dbReference>
<evidence type="ECO:0000313" key="10">
    <source>
        <dbReference type="EMBL" id="KFX46059.1"/>
    </source>
</evidence>
<dbReference type="PRINTS" id="PR01041">
    <property type="entry name" value="TRNASYNTHMET"/>
</dbReference>
<organism evidence="10">
    <name type="scientific">Talaromyces marneffei PM1</name>
    <dbReference type="NCBI Taxonomy" id="1077442"/>
    <lineage>
        <taxon>Eukaryota</taxon>
        <taxon>Fungi</taxon>
        <taxon>Dikarya</taxon>
        <taxon>Ascomycota</taxon>
        <taxon>Pezizomycotina</taxon>
        <taxon>Eurotiomycetes</taxon>
        <taxon>Eurotiomycetidae</taxon>
        <taxon>Eurotiales</taxon>
        <taxon>Trichocomaceae</taxon>
        <taxon>Talaromyces</taxon>
        <taxon>Talaromyces sect. Talaromyces</taxon>
    </lineage>
</organism>
<dbReference type="PANTHER" id="PTHR43326">
    <property type="entry name" value="METHIONYL-TRNA SYNTHETASE"/>
    <property type="match status" value="1"/>
</dbReference>
<dbReference type="EMBL" id="JPOX01000020">
    <property type="protein sequence ID" value="KFX46059.1"/>
    <property type="molecule type" value="Genomic_DNA"/>
</dbReference>
<evidence type="ECO:0000256" key="2">
    <source>
        <dbReference type="ARBA" id="ARBA00012838"/>
    </source>
</evidence>
<reference evidence="10" key="2">
    <citation type="journal article" date="2014" name="PLoS Genet.">
        <title>Signature gene expression reveals novel clues to the molecular mechanisms of dimorphic transition in Penicillium marneffei.</title>
        <authorList>
            <person name="Yang E."/>
            <person name="Wang G."/>
            <person name="Cai J."/>
            <person name="Woo P.C."/>
            <person name="Lau S.K."/>
            <person name="Yuen K.-Y."/>
            <person name="Chow W.-N."/>
            <person name="Lin X."/>
        </authorList>
    </citation>
    <scope>NUCLEOTIDE SEQUENCE</scope>
    <source>
        <strain evidence="10">PM1</strain>
    </source>
</reference>
<comment type="caution">
    <text evidence="10">The sequence shown here is derived from an EMBL/GenBank/DDBJ whole genome shotgun (WGS) entry which is preliminary data.</text>
</comment>
<dbReference type="InterPro" id="IPR023457">
    <property type="entry name" value="Met-tRNA_synth_2"/>
</dbReference>
<reference key="1">
    <citation type="journal article" date="2014" name="PLoS Genet.">
        <title>Signature Gene Expression Reveals Novel Clues to the Molecular Mechanisms of Dimorphic Transition in Penicillium marneffei.</title>
        <authorList>
            <person name="Yang E."/>
            <person name="Wang G."/>
            <person name="Cai J."/>
            <person name="Woo P.C."/>
            <person name="Lau S.K."/>
            <person name="Yuen K.-Y."/>
            <person name="Chow W.-N."/>
            <person name="Lin X."/>
        </authorList>
    </citation>
    <scope>NUCLEOTIDE SEQUENCE [LARGE SCALE GENOMIC DNA]</scope>
    <source>
        <strain>PM1</strain>
    </source>
</reference>